<sequence length="1255" mass="138054">MSIDPTKLPYAPRRKPSQRPDKPLPAPPPDEDVAATSAFERAQAFTSPPSPPRTPSLSSDALPKRTTSRQVSAASGGAAAPASPPVTSPATSPNPPPAADAASPSAPPPPPASSGFGEGVAETQWAAKTSAAHLHPFVSNLPAPGQIPNTLTPLRAHYLKKTLVNLQMSHELNLITDPVLGANALGLLGDPFVLPDSAKKEAMARVSEIARAEGRIGDLPFMTFLFHQFLLPFPFLSTAPPTFWSAKVQPFLSSFLATTGASAHATMSKEEREASEALMTKDERKEVEERNKLWAKVEKHTALMVAVGIKVAGGEEVVRIGQADLRRLEDQQEARRKKWVETRAREVESGGGMTFEVNVVGVRVVTEKGRVRNKSHDEFIVRTRRSGLHDVHVSRRYGDFKRLADELRLAFPDYQLPLPPPKDKSAAAAPPPPSQTQYSYYNPLRVIYGSNPPSGSNSPAPGTPPESQRPPTSASTASTFDSPASPISPTTPLAREKNRLTLRAYLQTILAIPFVLNSPILRSFLLSSPTQLTPAEAADCQRRLEGDAVREEGRRRFREEAEKRIEALREGLLKFKGEVLSKEGGLKKVFEVVRRVEKVEDLPEAEASVLEWGRISLAATIFQLFVASDTASDTLAALKRIHGLMPYFVLKGILRISNPMAMIRGVLDLFLARPFGGQSLIQRMFSASLTDDVRMIAEDIDALSERIEDPVLCQKVEQYAMAPFEIQEIFRKDAANEGLDLLTVVLRSPDPPSLSRPQFQRVARASRAYKAYKVAQEDLEDSDDDLGPEDEEAWLFEDLNILLRLWLRRREKEQLLALIFEGVTADLLKDIITIFYTPLAQVYKAASIADSLSDMQSFINDMIRTVEQVEELSQEDPQRTVQTFIDLVQRHEQSFYTFVHNVHSKGQGLFDSLMGWIELFLSYARSGLPQAVDLEFMLPAGGPEREKIMREVDAVAQYHYRLKVAHEEKIRRRFRREAAGEEEAALLDSVMASLSLGDTVLAEGGEMEDEESEEEDDGEDGMEESETSSIRSVEPGAIRVRGQAQLDGSGVSPRLGPTGSPMLRPQDGGSPRVGSTTSPGLSPVPPMSEKDRRGSSASNRSSLNKIRNTLRRSPDHDKEKDGEAASAGGGAVPAAAAAAGVGGGEEPPQWGGKHKKKHNVHPLHLQHHPPPPHGPHPHSHHHIQHPQTSPQPPPPPPHRTTPRTRKNRKDKKVQELMEHPETKAIAELRPLFVEMPKARDRSCGKYKDKDASLQV</sequence>
<feature type="compositionally biased region" description="Acidic residues" evidence="1">
    <location>
        <begin position="1005"/>
        <end position="1026"/>
    </location>
</feature>
<feature type="compositionally biased region" description="Polar residues" evidence="1">
    <location>
        <begin position="469"/>
        <end position="491"/>
    </location>
</feature>
<dbReference type="Pfam" id="PF12828">
    <property type="entry name" value="PXB"/>
    <property type="match status" value="1"/>
</dbReference>
<evidence type="ECO:0000313" key="4">
    <source>
        <dbReference type="Proteomes" id="UP000279259"/>
    </source>
</evidence>
<feature type="compositionally biased region" description="Basic residues" evidence="1">
    <location>
        <begin position="1175"/>
        <end position="1184"/>
    </location>
</feature>
<evidence type="ECO:0000256" key="1">
    <source>
        <dbReference type="SAM" id="MobiDB-lite"/>
    </source>
</evidence>
<dbReference type="Pfam" id="PF12825">
    <property type="entry name" value="DUF3818"/>
    <property type="match status" value="1"/>
</dbReference>
<feature type="compositionally biased region" description="Low complexity" evidence="1">
    <location>
        <begin position="72"/>
        <end position="81"/>
    </location>
</feature>
<protein>
    <recommendedName>
        <fullName evidence="2">PX domain-containing protein</fullName>
    </recommendedName>
</protein>
<dbReference type="InterPro" id="IPR001683">
    <property type="entry name" value="PX_dom"/>
</dbReference>
<feature type="region of interest" description="Disordered" evidence="1">
    <location>
        <begin position="1"/>
        <end position="119"/>
    </location>
</feature>
<feature type="compositionally biased region" description="Low complexity" evidence="1">
    <location>
        <begin position="449"/>
        <end position="460"/>
    </location>
</feature>
<proteinExistence type="predicted"/>
<feature type="compositionally biased region" description="Basic and acidic residues" evidence="1">
    <location>
        <begin position="1112"/>
        <end position="1123"/>
    </location>
</feature>
<dbReference type="InterPro" id="IPR047168">
    <property type="entry name" value="LEC1-like"/>
</dbReference>
<dbReference type="Gene3D" id="3.30.1520.10">
    <property type="entry name" value="Phox-like domain"/>
    <property type="match status" value="1"/>
</dbReference>
<accession>A0A427YNP5</accession>
<feature type="compositionally biased region" description="Polar residues" evidence="1">
    <location>
        <begin position="1095"/>
        <end position="1107"/>
    </location>
</feature>
<evidence type="ECO:0000259" key="2">
    <source>
        <dbReference type="PROSITE" id="PS50195"/>
    </source>
</evidence>
<dbReference type="PANTHER" id="PTHR47185">
    <property type="entry name" value="PX DOMAIN-CONTAINING PROTEIN YPR097W"/>
    <property type="match status" value="1"/>
</dbReference>
<dbReference type="InterPro" id="IPR024554">
    <property type="entry name" value="LEC1-like_C"/>
</dbReference>
<reference evidence="3 4" key="1">
    <citation type="submission" date="2018-11" db="EMBL/GenBank/DDBJ databases">
        <title>Genome sequence of Saitozyma podzolica DSM 27192.</title>
        <authorList>
            <person name="Aliyu H."/>
            <person name="Gorte O."/>
            <person name="Ochsenreither K."/>
        </authorList>
    </citation>
    <scope>NUCLEOTIDE SEQUENCE [LARGE SCALE GENOMIC DNA]</scope>
    <source>
        <strain evidence="3 4">DSM 27192</strain>
    </source>
</reference>
<feature type="domain" description="PX" evidence="2">
    <location>
        <begin position="357"/>
        <end position="532"/>
    </location>
</feature>
<organism evidence="3 4">
    <name type="scientific">Saitozyma podzolica</name>
    <dbReference type="NCBI Taxonomy" id="1890683"/>
    <lineage>
        <taxon>Eukaryota</taxon>
        <taxon>Fungi</taxon>
        <taxon>Dikarya</taxon>
        <taxon>Basidiomycota</taxon>
        <taxon>Agaricomycotina</taxon>
        <taxon>Tremellomycetes</taxon>
        <taxon>Tremellales</taxon>
        <taxon>Trimorphomycetaceae</taxon>
        <taxon>Saitozyma</taxon>
    </lineage>
</organism>
<dbReference type="OrthoDB" id="2117459at2759"/>
<comment type="caution">
    <text evidence="3">The sequence shown here is derived from an EMBL/GenBank/DDBJ whole genome shotgun (WGS) entry which is preliminary data.</text>
</comment>
<keyword evidence="4" id="KW-1185">Reference proteome</keyword>
<feature type="compositionally biased region" description="Basic residues" evidence="1">
    <location>
        <begin position="1152"/>
        <end position="1167"/>
    </location>
</feature>
<feature type="compositionally biased region" description="Pro residues" evidence="1">
    <location>
        <begin position="1189"/>
        <end position="1199"/>
    </location>
</feature>
<name>A0A427YNP5_9TREE</name>
<evidence type="ECO:0000313" key="3">
    <source>
        <dbReference type="EMBL" id="RSH92752.1"/>
    </source>
</evidence>
<dbReference type="Pfam" id="PF00787">
    <property type="entry name" value="PX"/>
    <property type="match status" value="1"/>
</dbReference>
<dbReference type="AlphaFoldDB" id="A0A427YNP5"/>
<dbReference type="GO" id="GO:0035091">
    <property type="term" value="F:phosphatidylinositol binding"/>
    <property type="evidence" value="ECO:0007669"/>
    <property type="project" value="InterPro"/>
</dbReference>
<dbReference type="SMART" id="SM00312">
    <property type="entry name" value="PX"/>
    <property type="match status" value="1"/>
</dbReference>
<dbReference type="STRING" id="1890683.A0A427YNP5"/>
<dbReference type="EMBL" id="RSCD01000005">
    <property type="protein sequence ID" value="RSH92752.1"/>
    <property type="molecule type" value="Genomic_DNA"/>
</dbReference>
<dbReference type="PANTHER" id="PTHR47185:SF1">
    <property type="entry name" value="PX DOMAIN-CONTAINING PROTEIN YPR097W"/>
    <property type="match status" value="1"/>
</dbReference>
<feature type="compositionally biased region" description="Basic residues" evidence="1">
    <location>
        <begin position="1200"/>
        <end position="1211"/>
    </location>
</feature>
<feature type="compositionally biased region" description="Pro residues" evidence="1">
    <location>
        <begin position="82"/>
        <end position="98"/>
    </location>
</feature>
<feature type="region of interest" description="Disordered" evidence="1">
    <location>
        <begin position="449"/>
        <end position="493"/>
    </location>
</feature>
<dbReference type="Proteomes" id="UP000279259">
    <property type="component" value="Unassembled WGS sequence"/>
</dbReference>
<dbReference type="SUPFAM" id="SSF64268">
    <property type="entry name" value="PX domain"/>
    <property type="match status" value="1"/>
</dbReference>
<dbReference type="InterPro" id="IPR036871">
    <property type="entry name" value="PX_dom_sf"/>
</dbReference>
<dbReference type="InterPro" id="IPR024555">
    <property type="entry name" value="PX-associated"/>
</dbReference>
<feature type="region of interest" description="Disordered" evidence="1">
    <location>
        <begin position="414"/>
        <end position="435"/>
    </location>
</feature>
<gene>
    <name evidence="3" type="ORF">EHS25_008198</name>
</gene>
<dbReference type="PROSITE" id="PS50195">
    <property type="entry name" value="PX"/>
    <property type="match status" value="1"/>
</dbReference>
<feature type="compositionally biased region" description="Basic and acidic residues" evidence="1">
    <location>
        <begin position="1212"/>
        <end position="1222"/>
    </location>
</feature>
<feature type="region of interest" description="Disordered" evidence="1">
    <location>
        <begin position="1002"/>
        <end position="1222"/>
    </location>
</feature>